<sequence length="91" mass="9522">MSDSTSGSESAAWLEATQFLERVEIDAKAAKAAASKAVSLIESGHLSEALIEAEQAVSLESKHRNAVAWKPLLDAIAAIAVSMSDALPSRN</sequence>
<accession>A0A5C6F9I7</accession>
<protein>
    <submittedName>
        <fullName evidence="1">Uncharacterized protein</fullName>
    </submittedName>
</protein>
<dbReference type="RefSeq" id="WP_146532062.1">
    <property type="nucleotide sequence ID" value="NZ_SJPX01000001.1"/>
</dbReference>
<dbReference type="AlphaFoldDB" id="A0A5C6F9I7"/>
<evidence type="ECO:0000313" key="2">
    <source>
        <dbReference type="Proteomes" id="UP000317977"/>
    </source>
</evidence>
<dbReference type="Proteomes" id="UP000317977">
    <property type="component" value="Unassembled WGS sequence"/>
</dbReference>
<comment type="caution">
    <text evidence="1">The sequence shown here is derived from an EMBL/GenBank/DDBJ whole genome shotgun (WGS) entry which is preliminary data.</text>
</comment>
<keyword evidence="2" id="KW-1185">Reference proteome</keyword>
<gene>
    <name evidence="1" type="ORF">Poly59_00090</name>
</gene>
<evidence type="ECO:0000313" key="1">
    <source>
        <dbReference type="EMBL" id="TWU57104.1"/>
    </source>
</evidence>
<dbReference type="EMBL" id="SJPX01000001">
    <property type="protein sequence ID" value="TWU57104.1"/>
    <property type="molecule type" value="Genomic_DNA"/>
</dbReference>
<proteinExistence type="predicted"/>
<organism evidence="1 2">
    <name type="scientific">Rubripirellula reticaptiva</name>
    <dbReference type="NCBI Taxonomy" id="2528013"/>
    <lineage>
        <taxon>Bacteria</taxon>
        <taxon>Pseudomonadati</taxon>
        <taxon>Planctomycetota</taxon>
        <taxon>Planctomycetia</taxon>
        <taxon>Pirellulales</taxon>
        <taxon>Pirellulaceae</taxon>
        <taxon>Rubripirellula</taxon>
    </lineage>
</organism>
<reference evidence="1 2" key="1">
    <citation type="submission" date="2019-02" db="EMBL/GenBank/DDBJ databases">
        <title>Deep-cultivation of Planctomycetes and their phenomic and genomic characterization uncovers novel biology.</title>
        <authorList>
            <person name="Wiegand S."/>
            <person name="Jogler M."/>
            <person name="Boedeker C."/>
            <person name="Pinto D."/>
            <person name="Vollmers J."/>
            <person name="Rivas-Marin E."/>
            <person name="Kohn T."/>
            <person name="Peeters S.H."/>
            <person name="Heuer A."/>
            <person name="Rast P."/>
            <person name="Oberbeckmann S."/>
            <person name="Bunk B."/>
            <person name="Jeske O."/>
            <person name="Meyerdierks A."/>
            <person name="Storesund J.E."/>
            <person name="Kallscheuer N."/>
            <person name="Luecker S."/>
            <person name="Lage O.M."/>
            <person name="Pohl T."/>
            <person name="Merkel B.J."/>
            <person name="Hornburger P."/>
            <person name="Mueller R.-W."/>
            <person name="Bruemmer F."/>
            <person name="Labrenz M."/>
            <person name="Spormann A.M."/>
            <person name="Op Den Camp H."/>
            <person name="Overmann J."/>
            <person name="Amann R."/>
            <person name="Jetten M.S.M."/>
            <person name="Mascher T."/>
            <person name="Medema M.H."/>
            <person name="Devos D.P."/>
            <person name="Kaster A.-K."/>
            <person name="Ovreas L."/>
            <person name="Rohde M."/>
            <person name="Galperin M.Y."/>
            <person name="Jogler C."/>
        </authorList>
    </citation>
    <scope>NUCLEOTIDE SEQUENCE [LARGE SCALE GENOMIC DNA]</scope>
    <source>
        <strain evidence="1 2">Poly59</strain>
    </source>
</reference>
<name>A0A5C6F9I7_9BACT</name>